<keyword evidence="2 6" id="KW-0288">FMN</keyword>
<keyword evidence="4 6" id="KW-0520">NAD</keyword>
<dbReference type="RefSeq" id="WP_022936264.1">
    <property type="nucleotide sequence ID" value="NZ_LR214940.1"/>
</dbReference>
<comment type="subunit">
    <text evidence="6">Homodimer.</text>
</comment>
<organism evidence="8 9">
    <name type="scientific">Metamycoplasma orale</name>
    <name type="common">Mycoplasma orale</name>
    <dbReference type="NCBI Taxonomy" id="2121"/>
    <lineage>
        <taxon>Bacteria</taxon>
        <taxon>Bacillati</taxon>
        <taxon>Mycoplasmatota</taxon>
        <taxon>Mycoplasmoidales</taxon>
        <taxon>Metamycoplasmataceae</taxon>
        <taxon>Metamycoplasma</taxon>
    </lineage>
</organism>
<evidence type="ECO:0000313" key="9">
    <source>
        <dbReference type="Proteomes" id="UP000290482"/>
    </source>
</evidence>
<dbReference type="Gene3D" id="3.40.50.360">
    <property type="match status" value="1"/>
</dbReference>
<evidence type="ECO:0000256" key="3">
    <source>
        <dbReference type="ARBA" id="ARBA00023002"/>
    </source>
</evidence>
<evidence type="ECO:0000256" key="1">
    <source>
        <dbReference type="ARBA" id="ARBA00022630"/>
    </source>
</evidence>
<evidence type="ECO:0000256" key="2">
    <source>
        <dbReference type="ARBA" id="ARBA00022643"/>
    </source>
</evidence>
<dbReference type="NCBIfam" id="NF002370">
    <property type="entry name" value="PRK01355.1"/>
    <property type="match status" value="1"/>
</dbReference>
<dbReference type="KEGG" id="mob:NCTC10112_00608"/>
<dbReference type="Proteomes" id="UP000290482">
    <property type="component" value="Chromosome"/>
</dbReference>
<dbReference type="AlphaFoldDB" id="A0A448ZXM5"/>
<dbReference type="EC" id="1.6.5.-" evidence="6"/>
<comment type="cofactor">
    <cofactor evidence="6">
        <name>FMN</name>
        <dbReference type="ChEBI" id="CHEBI:58210"/>
    </cofactor>
    <text evidence="6">Binds 1 FMN per subunit.</text>
</comment>
<dbReference type="GO" id="GO:0010181">
    <property type="term" value="F:FMN binding"/>
    <property type="evidence" value="ECO:0007669"/>
    <property type="project" value="UniProtKB-UniRule"/>
</dbReference>
<evidence type="ECO:0000313" key="8">
    <source>
        <dbReference type="EMBL" id="VEU56009.1"/>
    </source>
</evidence>
<feature type="domain" description="Flavodoxin-like fold" evidence="7">
    <location>
        <begin position="4"/>
        <end position="188"/>
    </location>
</feature>
<comment type="catalytic activity">
    <reaction evidence="5">
        <text>N,N-dimethyl-1,4-phenylenediamine + anthranilate + 2 NAD(+) = 2-(4-dimethylaminophenyl)diazenylbenzoate + 2 NADH + 2 H(+)</text>
        <dbReference type="Rhea" id="RHEA:55872"/>
        <dbReference type="ChEBI" id="CHEBI:15378"/>
        <dbReference type="ChEBI" id="CHEBI:15783"/>
        <dbReference type="ChEBI" id="CHEBI:16567"/>
        <dbReference type="ChEBI" id="CHEBI:57540"/>
        <dbReference type="ChEBI" id="CHEBI:57945"/>
        <dbReference type="ChEBI" id="CHEBI:71579"/>
        <dbReference type="EC" id="1.7.1.17"/>
    </reaction>
    <physiologicalReaction direction="right-to-left" evidence="5">
        <dbReference type="Rhea" id="RHEA:55874"/>
    </physiologicalReaction>
</comment>
<reference evidence="8 9" key="1">
    <citation type="submission" date="2019-01" db="EMBL/GenBank/DDBJ databases">
        <authorList>
            <consortium name="Pathogen Informatics"/>
        </authorList>
    </citation>
    <scope>NUCLEOTIDE SEQUENCE [LARGE SCALE GENOMIC DNA]</scope>
    <source>
        <strain evidence="8 9">NCTC10112</strain>
    </source>
</reference>
<dbReference type="EMBL" id="LR214940">
    <property type="protein sequence ID" value="VEU56009.1"/>
    <property type="molecule type" value="Genomic_DNA"/>
</dbReference>
<gene>
    <name evidence="6 8" type="primary">azoR</name>
    <name evidence="8" type="ORF">NCTC10112_00608</name>
</gene>
<dbReference type="PANTHER" id="PTHR43741:SF4">
    <property type="entry name" value="FMN-DEPENDENT NADH:QUINONE OXIDOREDUCTASE"/>
    <property type="match status" value="1"/>
</dbReference>
<feature type="binding site" evidence="6">
    <location>
        <begin position="18"/>
        <end position="20"/>
    </location>
    <ligand>
        <name>FMN</name>
        <dbReference type="ChEBI" id="CHEBI:58210"/>
    </ligand>
</feature>
<evidence type="ECO:0000256" key="5">
    <source>
        <dbReference type="ARBA" id="ARBA00048542"/>
    </source>
</evidence>
<dbReference type="InterPro" id="IPR003680">
    <property type="entry name" value="Flavodoxin_fold"/>
</dbReference>
<dbReference type="PANTHER" id="PTHR43741">
    <property type="entry name" value="FMN-DEPENDENT NADH-AZOREDUCTASE 1"/>
    <property type="match status" value="1"/>
</dbReference>
<evidence type="ECO:0000256" key="6">
    <source>
        <dbReference type="HAMAP-Rule" id="MF_01216"/>
    </source>
</evidence>
<accession>A0A448ZXM5</accession>
<comment type="similarity">
    <text evidence="6">Belongs to the azoreductase type 1 family.</text>
</comment>
<evidence type="ECO:0000256" key="4">
    <source>
        <dbReference type="ARBA" id="ARBA00023027"/>
    </source>
</evidence>
<dbReference type="EC" id="1.7.1.17" evidence="6"/>
<comment type="catalytic activity">
    <reaction evidence="6">
        <text>2 a quinone + NADH + H(+) = 2 a 1,4-benzosemiquinone + NAD(+)</text>
        <dbReference type="Rhea" id="RHEA:65952"/>
        <dbReference type="ChEBI" id="CHEBI:15378"/>
        <dbReference type="ChEBI" id="CHEBI:57540"/>
        <dbReference type="ChEBI" id="CHEBI:57945"/>
        <dbReference type="ChEBI" id="CHEBI:132124"/>
        <dbReference type="ChEBI" id="CHEBI:134225"/>
    </reaction>
</comment>
<sequence>MSNKVLVLLSSPLPKDKSISTYLTIKFVHDYLKQHPNDEINYLDLNEIESASTILKASNFSAFFENNFISDKYINLLKNSNKLIIAAPMINFNVPTTLKSFIDYICIANKTFSYKYSAKGESKGLLDNLDVQIIATQGAPKDWYLFSSHKDYLEGLWKFLGANVKPTIHVTSLKTKEFSQKSREEIYELYKSEIEKRAKEF</sequence>
<dbReference type="GO" id="GO:0016655">
    <property type="term" value="F:oxidoreductase activity, acting on NAD(P)H, quinone or similar compound as acceptor"/>
    <property type="evidence" value="ECO:0007669"/>
    <property type="project" value="InterPro"/>
</dbReference>
<dbReference type="GO" id="GO:0009055">
    <property type="term" value="F:electron transfer activity"/>
    <property type="evidence" value="ECO:0007669"/>
    <property type="project" value="UniProtKB-UniRule"/>
</dbReference>
<dbReference type="Pfam" id="PF02525">
    <property type="entry name" value="Flavodoxin_2"/>
    <property type="match status" value="1"/>
</dbReference>
<dbReference type="HAMAP" id="MF_01216">
    <property type="entry name" value="Azoreductase_type1"/>
    <property type="match status" value="1"/>
</dbReference>
<proteinExistence type="inferred from homology"/>
<name>A0A448ZXM5_METOS</name>
<keyword evidence="1 6" id="KW-0285">Flavoprotein</keyword>
<keyword evidence="3 6" id="KW-0560">Oxidoreductase</keyword>
<feature type="binding site" evidence="6">
    <location>
        <position position="11"/>
    </location>
    <ligand>
        <name>FMN</name>
        <dbReference type="ChEBI" id="CHEBI:58210"/>
    </ligand>
</feature>
<keyword evidence="9" id="KW-1185">Reference proteome</keyword>
<dbReference type="GO" id="GO:0016652">
    <property type="term" value="F:oxidoreductase activity, acting on NAD(P)H as acceptor"/>
    <property type="evidence" value="ECO:0007669"/>
    <property type="project" value="UniProtKB-UniRule"/>
</dbReference>
<dbReference type="InterPro" id="IPR029039">
    <property type="entry name" value="Flavoprotein-like_sf"/>
</dbReference>
<comment type="function">
    <text evidence="6">Quinone reductase that provides resistance to thiol-specific stress caused by electrophilic quinones.</text>
</comment>
<comment type="caution">
    <text evidence="6">Lacks conserved residue(s) required for the propagation of feature annotation.</text>
</comment>
<dbReference type="InterPro" id="IPR050104">
    <property type="entry name" value="FMN-dep_NADH:Q_OxRdtase_AzoR1"/>
</dbReference>
<evidence type="ECO:0000259" key="7">
    <source>
        <dbReference type="Pfam" id="PF02525"/>
    </source>
</evidence>
<dbReference type="OrthoDB" id="9805013at2"/>
<protein>
    <recommendedName>
        <fullName evidence="6">FMN dependent NADH:quinone oxidoreductase</fullName>
        <ecNumber evidence="6">1.6.5.-</ecNumber>
    </recommendedName>
    <alternativeName>
        <fullName evidence="6">Azo-dye reductase</fullName>
    </alternativeName>
    <alternativeName>
        <fullName evidence="6">FMN-dependent NADH-azo compound oxidoreductase</fullName>
    </alternativeName>
    <alternativeName>
        <fullName evidence="6">FMN-dependent NADH-azoreductase</fullName>
        <ecNumber evidence="6">1.7.1.17</ecNumber>
    </alternativeName>
</protein>
<comment type="function">
    <text evidence="6">Also exhibits azoreductase activity. Catalyzes the reductive cleavage of the azo bond in aromatic azo compounds to the corresponding amines.</text>
</comment>
<dbReference type="SUPFAM" id="SSF52218">
    <property type="entry name" value="Flavoproteins"/>
    <property type="match status" value="1"/>
</dbReference>
<dbReference type="InterPro" id="IPR023048">
    <property type="entry name" value="NADH:quinone_OxRdtase_FMN_depd"/>
</dbReference>